<dbReference type="Proteomes" id="UP000196560">
    <property type="component" value="Unassembled WGS sequence"/>
</dbReference>
<evidence type="ECO:0000256" key="1">
    <source>
        <dbReference type="SAM" id="MobiDB-lite"/>
    </source>
</evidence>
<reference evidence="3" key="1">
    <citation type="submission" date="2017-04" db="EMBL/GenBank/DDBJ databases">
        <title>Function of individual gut microbiota members based on whole genome sequencing of pure cultures obtained from chicken caecum.</title>
        <authorList>
            <person name="Medvecky M."/>
            <person name="Cejkova D."/>
            <person name="Polansky O."/>
            <person name="Karasova D."/>
            <person name="Kubasova T."/>
            <person name="Cizek A."/>
            <person name="Rychlik I."/>
        </authorList>
    </citation>
    <scope>NUCLEOTIDE SEQUENCE [LARGE SCALE GENOMIC DNA]</scope>
    <source>
        <strain evidence="3">An70</strain>
    </source>
</reference>
<comment type="caution">
    <text evidence="2">The sequence shown here is derived from an EMBL/GenBank/DDBJ whole genome shotgun (WGS) entry which is preliminary data.</text>
</comment>
<keyword evidence="3" id="KW-1185">Reference proteome</keyword>
<evidence type="ECO:0000313" key="2">
    <source>
        <dbReference type="EMBL" id="OUN42270.1"/>
    </source>
</evidence>
<evidence type="ECO:0008006" key="4">
    <source>
        <dbReference type="Google" id="ProtNLM"/>
    </source>
</evidence>
<dbReference type="Gene3D" id="1.10.1220.10">
    <property type="entry name" value="Met repressor-like"/>
    <property type="match status" value="1"/>
</dbReference>
<protein>
    <recommendedName>
        <fullName evidence="4">Translation repressor RelB</fullName>
    </recommendedName>
</protein>
<gene>
    <name evidence="2" type="ORF">B5G21_07305</name>
</gene>
<dbReference type="EMBL" id="NFHO01000008">
    <property type="protein sequence ID" value="OUN42270.1"/>
    <property type="molecule type" value="Genomic_DNA"/>
</dbReference>
<proteinExistence type="predicted"/>
<dbReference type="AlphaFoldDB" id="A0A1Y3UAA9"/>
<dbReference type="InterPro" id="IPR013321">
    <property type="entry name" value="Arc_rbn_hlx_hlx"/>
</dbReference>
<evidence type="ECO:0000313" key="3">
    <source>
        <dbReference type="Proteomes" id="UP000196560"/>
    </source>
</evidence>
<feature type="region of interest" description="Disordered" evidence="1">
    <location>
        <begin position="1"/>
        <end position="22"/>
    </location>
</feature>
<organism evidence="2 3">
    <name type="scientific">Enorma massiliensis</name>
    <dbReference type="NCBI Taxonomy" id="1472761"/>
    <lineage>
        <taxon>Bacteria</taxon>
        <taxon>Bacillati</taxon>
        <taxon>Actinomycetota</taxon>
        <taxon>Coriobacteriia</taxon>
        <taxon>Coriobacteriales</taxon>
        <taxon>Coriobacteriaceae</taxon>
        <taxon>Enorma</taxon>
    </lineage>
</organism>
<name>A0A1Y3UAA9_9ACTN</name>
<dbReference type="GO" id="GO:0006355">
    <property type="term" value="P:regulation of DNA-templated transcription"/>
    <property type="evidence" value="ECO:0007669"/>
    <property type="project" value="InterPro"/>
</dbReference>
<dbReference type="RefSeq" id="WP_087186652.1">
    <property type="nucleotide sequence ID" value="NZ_NFHO01000008.1"/>
</dbReference>
<accession>A0A1Y3UAA9</accession>
<sequence>MAQLTATLLEDPAEAAPAQRQSQVNARIDAKLKATGDAGLAAAGYTPTQAVRALWALATRFKNEPVKIRVALDPDGDVTPDDLAERNRRLEALRSGAGLVDNLCEQYGLPGTSRKLAALPYRELRDALMDEHFAEKGLIDG</sequence>